<reference evidence="8 9" key="1">
    <citation type="journal article" date="2010" name="Nature">
        <title>Nitrite-driven anaerobic methane oxidation by oxygenic bacteria.</title>
        <authorList>
            <person name="Ettwig K.F."/>
            <person name="Butler M.K."/>
            <person name="Le Paslier D."/>
            <person name="Pelletier E."/>
            <person name="Mangenot S."/>
            <person name="Kuypers M.M.M."/>
            <person name="Schreiber F."/>
            <person name="Dutilh B.E."/>
            <person name="Zedelius J."/>
            <person name="de Beer D."/>
            <person name="Gloerich J."/>
            <person name="Wessels H.J.C.T."/>
            <person name="van Allen T."/>
            <person name="Luesken F."/>
            <person name="Wu M."/>
            <person name="van de Pas-Schoonen K.T."/>
            <person name="Op den Camp H.J.M."/>
            <person name="Janssen-Megens E.M."/>
            <person name="Francoijs K-J."/>
            <person name="Stunnenberg H."/>
            <person name="Weissenbach J."/>
            <person name="Jetten M.S.M."/>
            <person name="Strous M."/>
        </authorList>
    </citation>
    <scope>NUCLEOTIDE SEQUENCE [LARGE SCALE GENOMIC DNA]</scope>
</reference>
<keyword evidence="4 6" id="KW-0862">Zinc</keyword>
<evidence type="ECO:0000259" key="7">
    <source>
        <dbReference type="Pfam" id="PF01435"/>
    </source>
</evidence>
<dbReference type="Gene3D" id="3.30.2010.10">
    <property type="entry name" value="Metalloproteases ('zincins'), catalytic domain"/>
    <property type="match status" value="1"/>
</dbReference>
<evidence type="ECO:0000256" key="5">
    <source>
        <dbReference type="ARBA" id="ARBA00023049"/>
    </source>
</evidence>
<dbReference type="STRING" id="671143.DAMO_1076"/>
<dbReference type="GO" id="GO:0046872">
    <property type="term" value="F:metal ion binding"/>
    <property type="evidence" value="ECO:0007669"/>
    <property type="project" value="UniProtKB-KW"/>
</dbReference>
<proteinExistence type="inferred from homology"/>
<keyword evidence="2" id="KW-0479">Metal-binding</keyword>
<evidence type="ECO:0000313" key="9">
    <source>
        <dbReference type="Proteomes" id="UP000006898"/>
    </source>
</evidence>
<dbReference type="PANTHER" id="PTHR22726">
    <property type="entry name" value="METALLOENDOPEPTIDASE OMA1"/>
    <property type="match status" value="1"/>
</dbReference>
<dbReference type="HOGENOM" id="CLU_029002_5_0_0"/>
<gene>
    <name evidence="8" type="ORF">DAMO_1076</name>
</gene>
<evidence type="ECO:0000256" key="6">
    <source>
        <dbReference type="RuleBase" id="RU003983"/>
    </source>
</evidence>
<evidence type="ECO:0000256" key="3">
    <source>
        <dbReference type="ARBA" id="ARBA00022801"/>
    </source>
</evidence>
<dbReference type="Proteomes" id="UP000006898">
    <property type="component" value="Chromosome"/>
</dbReference>
<evidence type="ECO:0000256" key="4">
    <source>
        <dbReference type="ARBA" id="ARBA00022833"/>
    </source>
</evidence>
<dbReference type="GO" id="GO:0016020">
    <property type="term" value="C:membrane"/>
    <property type="evidence" value="ECO:0007669"/>
    <property type="project" value="TreeGrafter"/>
</dbReference>
<dbReference type="PATRIC" id="fig|671143.5.peg.943"/>
<accession>D5MN34</accession>
<dbReference type="Pfam" id="PF01435">
    <property type="entry name" value="Peptidase_M48"/>
    <property type="match status" value="1"/>
</dbReference>
<dbReference type="PANTHER" id="PTHR22726:SF1">
    <property type="entry name" value="METALLOENDOPEPTIDASE OMA1, MITOCHONDRIAL"/>
    <property type="match status" value="1"/>
</dbReference>
<comment type="cofactor">
    <cofactor evidence="6">
        <name>Zn(2+)</name>
        <dbReference type="ChEBI" id="CHEBI:29105"/>
    </cofactor>
    <text evidence="6">Binds 1 zinc ion per subunit.</text>
</comment>
<organism evidence="8 9">
    <name type="scientific">Methylomirabilis oxygeniifera</name>
    <dbReference type="NCBI Taxonomy" id="671143"/>
    <lineage>
        <taxon>Bacteria</taxon>
        <taxon>Candidatus Methylomirabilota</taxon>
        <taxon>Candidatus Methylomirabilia</taxon>
        <taxon>Candidatus Methylomirabilales</taxon>
        <taxon>Candidatus Methylomirabilaceae</taxon>
        <taxon>Candidatus Methylomirabilis</taxon>
    </lineage>
</organism>
<dbReference type="InterPro" id="IPR001915">
    <property type="entry name" value="Peptidase_M48"/>
</dbReference>
<comment type="similarity">
    <text evidence="6">Belongs to the peptidase M48 family.</text>
</comment>
<dbReference type="InterPro" id="IPR051156">
    <property type="entry name" value="Mito/Outer_Membr_Metalloprot"/>
</dbReference>
<evidence type="ECO:0000256" key="1">
    <source>
        <dbReference type="ARBA" id="ARBA00022670"/>
    </source>
</evidence>
<feature type="domain" description="Peptidase M48" evidence="7">
    <location>
        <begin position="58"/>
        <end position="240"/>
    </location>
</feature>
<keyword evidence="1 6" id="KW-0645">Protease</keyword>
<sequence>MAVGLIMIVLAACQTVPISGRSQLLLVSEADEVQLGVQSYQEILRQSKVSTDQKVLKMVRRVGMRIATATGRTDLKWEFTVIKDDQVNAFALPGGKVAVYTGLLPVTRDETGLAVVLGHEVAHAVARHGAERLTQELVVKTGLEATKLALSNRDPDTVKTVSALLGAGATYGLILPWSRAQESEADRLGLVYMAKAGYNPRAARDLWTRMAGVSKGQGRPSEFLSTHPSEATRIRQITEWLPEALQYYKPRR</sequence>
<dbReference type="EMBL" id="FP565575">
    <property type="protein sequence ID" value="CBE68136.1"/>
    <property type="molecule type" value="Genomic_DNA"/>
</dbReference>
<dbReference type="CDD" id="cd07331">
    <property type="entry name" value="M48C_Oma1_like"/>
    <property type="match status" value="1"/>
</dbReference>
<keyword evidence="5 6" id="KW-0482">Metalloprotease</keyword>
<evidence type="ECO:0000313" key="8">
    <source>
        <dbReference type="EMBL" id="CBE68136.1"/>
    </source>
</evidence>
<dbReference type="eggNOG" id="COG0501">
    <property type="taxonomic scope" value="Bacteria"/>
</dbReference>
<dbReference type="AlphaFoldDB" id="D5MN34"/>
<evidence type="ECO:0000256" key="2">
    <source>
        <dbReference type="ARBA" id="ARBA00022723"/>
    </source>
</evidence>
<name>D5MN34_METO1</name>
<dbReference type="GO" id="GO:0004222">
    <property type="term" value="F:metalloendopeptidase activity"/>
    <property type="evidence" value="ECO:0007669"/>
    <property type="project" value="InterPro"/>
</dbReference>
<keyword evidence="3 6" id="KW-0378">Hydrolase</keyword>
<dbReference type="KEGG" id="mox:DAMO_1076"/>
<protein>
    <submittedName>
        <fullName evidence="8">Peptidase M48, Ste24p</fullName>
    </submittedName>
</protein>
<dbReference type="GO" id="GO:0051603">
    <property type="term" value="P:proteolysis involved in protein catabolic process"/>
    <property type="evidence" value="ECO:0007669"/>
    <property type="project" value="TreeGrafter"/>
</dbReference>